<dbReference type="InterPro" id="IPR050868">
    <property type="entry name" value="ELMO_domain-containing"/>
</dbReference>
<accession>A0AAX4P4S1</accession>
<feature type="compositionally biased region" description="Basic and acidic residues" evidence="1">
    <location>
        <begin position="17"/>
        <end position="41"/>
    </location>
</feature>
<evidence type="ECO:0000256" key="1">
    <source>
        <dbReference type="SAM" id="MobiDB-lite"/>
    </source>
</evidence>
<dbReference type="PROSITE" id="PS51335">
    <property type="entry name" value="ELMO"/>
    <property type="match status" value="1"/>
</dbReference>
<dbReference type="PANTHER" id="PTHR12771:SF56">
    <property type="entry name" value="CED-12"/>
    <property type="match status" value="1"/>
</dbReference>
<sequence>MGILRKRKIAPSAGDDNGIKESLLGDERYDSEGEGHGEPSPKRCRVTVLEQTLSYLTYIVGKVAELILPSWLPFGGGGKKLTDAQRQRLGDLTARLAVKYDQDAHGAQLERLWGLAFPDLPFVEGKTKQWQEMGWQGDHPSSDFRGGGFAALQNLIYFAETKPLAFQRLCFKLQGKRSDWEYPFGAAGVNITFSLPKILGLKGDASPSTAAGRGFLALLDSCEQAFEELFCLTFEVLDRVWLEEKADYMQFPVVMKKAEERVAKALGKMPGSLDNLEAGLGL</sequence>
<dbReference type="EMBL" id="CP151503">
    <property type="protein sequence ID" value="WZN60635.1"/>
    <property type="molecule type" value="Genomic_DNA"/>
</dbReference>
<protein>
    <submittedName>
        <fullName evidence="3">Engulfment and motility protein</fullName>
    </submittedName>
</protein>
<feature type="domain" description="ELMO" evidence="2">
    <location>
        <begin position="104"/>
        <end position="266"/>
    </location>
</feature>
<evidence type="ECO:0000313" key="4">
    <source>
        <dbReference type="Proteomes" id="UP001472866"/>
    </source>
</evidence>
<organism evidence="3 4">
    <name type="scientific">Chloropicon roscoffensis</name>
    <dbReference type="NCBI Taxonomy" id="1461544"/>
    <lineage>
        <taxon>Eukaryota</taxon>
        <taxon>Viridiplantae</taxon>
        <taxon>Chlorophyta</taxon>
        <taxon>Chloropicophyceae</taxon>
        <taxon>Chloropicales</taxon>
        <taxon>Chloropicaceae</taxon>
        <taxon>Chloropicon</taxon>
    </lineage>
</organism>
<evidence type="ECO:0000259" key="2">
    <source>
        <dbReference type="PROSITE" id="PS51335"/>
    </source>
</evidence>
<dbReference type="Pfam" id="PF04727">
    <property type="entry name" value="ELMO_CED12"/>
    <property type="match status" value="1"/>
</dbReference>
<dbReference type="AlphaFoldDB" id="A0AAX4P4S1"/>
<gene>
    <name evidence="3" type="ORF">HKI87_03g21690</name>
</gene>
<name>A0AAX4P4S1_9CHLO</name>
<dbReference type="PANTHER" id="PTHR12771">
    <property type="entry name" value="ENGULFMENT AND CELL MOTILITY"/>
    <property type="match status" value="1"/>
</dbReference>
<dbReference type="Proteomes" id="UP001472866">
    <property type="component" value="Chromosome 03"/>
</dbReference>
<keyword evidence="4" id="KW-1185">Reference proteome</keyword>
<evidence type="ECO:0000313" key="3">
    <source>
        <dbReference type="EMBL" id="WZN60635.1"/>
    </source>
</evidence>
<reference evidence="3 4" key="1">
    <citation type="submission" date="2024-03" db="EMBL/GenBank/DDBJ databases">
        <title>Complete genome sequence of the green alga Chloropicon roscoffensis RCC1871.</title>
        <authorList>
            <person name="Lemieux C."/>
            <person name="Pombert J.-F."/>
            <person name="Otis C."/>
            <person name="Turmel M."/>
        </authorList>
    </citation>
    <scope>NUCLEOTIDE SEQUENCE [LARGE SCALE GENOMIC DNA]</scope>
    <source>
        <strain evidence="3 4">RCC1871</strain>
    </source>
</reference>
<dbReference type="InterPro" id="IPR006816">
    <property type="entry name" value="ELMO_dom"/>
</dbReference>
<proteinExistence type="predicted"/>
<feature type="region of interest" description="Disordered" evidence="1">
    <location>
        <begin position="1"/>
        <end position="42"/>
    </location>
</feature>